<evidence type="ECO:0000256" key="1">
    <source>
        <dbReference type="SAM" id="MobiDB-lite"/>
    </source>
</evidence>
<reference evidence="2 3" key="1">
    <citation type="journal article" date="2023" name="Mol. Biol. Evol.">
        <title>Genomics of Secondarily Temperate Adaptation in the Only Non-Antarctic Icefish.</title>
        <authorList>
            <person name="Rivera-Colon A.G."/>
            <person name="Rayamajhi N."/>
            <person name="Minhas B.F."/>
            <person name="Madrigal G."/>
            <person name="Bilyk K.T."/>
            <person name="Yoon V."/>
            <person name="Hune M."/>
            <person name="Gregory S."/>
            <person name="Cheng C.H.C."/>
            <person name="Catchen J.M."/>
        </authorList>
    </citation>
    <scope>NUCLEOTIDE SEQUENCE [LARGE SCALE GENOMIC DNA]</scope>
    <source>
        <strain evidence="2">JC2023a</strain>
    </source>
</reference>
<feature type="compositionally biased region" description="Polar residues" evidence="1">
    <location>
        <begin position="62"/>
        <end position="72"/>
    </location>
</feature>
<keyword evidence="3" id="KW-1185">Reference proteome</keyword>
<dbReference type="EMBL" id="JAULUE010002055">
    <property type="protein sequence ID" value="KAK5892743.1"/>
    <property type="molecule type" value="Genomic_DNA"/>
</dbReference>
<evidence type="ECO:0000313" key="2">
    <source>
        <dbReference type="EMBL" id="KAK5892743.1"/>
    </source>
</evidence>
<feature type="region of interest" description="Disordered" evidence="1">
    <location>
        <begin position="16"/>
        <end position="82"/>
    </location>
</feature>
<protein>
    <submittedName>
        <fullName evidence="2">Uncharacterized protein</fullName>
    </submittedName>
</protein>
<gene>
    <name evidence="2" type="ORF">CesoFtcFv8_013095</name>
</gene>
<evidence type="ECO:0000313" key="3">
    <source>
        <dbReference type="Proteomes" id="UP001335648"/>
    </source>
</evidence>
<proteinExistence type="predicted"/>
<accession>A0AAN8BYP2</accession>
<sequence>MLDESYSSLDSCYLTSPQIGPDRILPAPPHLANRTGSDPSCSSSPRCKSDRIPPAPPHLANRTGSDPSCSSSPHHRSDRTGSFLLLAKNRPLQFLFLTAGPDPPLTIGFNVQTDSKLREVAISPAFGRVVLCHESYVAVP</sequence>
<comment type="caution">
    <text evidence="2">The sequence shown here is derived from an EMBL/GenBank/DDBJ whole genome shotgun (WGS) entry which is preliminary data.</text>
</comment>
<dbReference type="Proteomes" id="UP001335648">
    <property type="component" value="Unassembled WGS sequence"/>
</dbReference>
<feature type="compositionally biased region" description="Polar residues" evidence="1">
    <location>
        <begin position="34"/>
        <end position="46"/>
    </location>
</feature>
<dbReference type="AlphaFoldDB" id="A0AAN8BYP2"/>
<name>A0AAN8BYP2_9TELE</name>
<organism evidence="2 3">
    <name type="scientific">Champsocephalus esox</name>
    <name type="common">pike icefish</name>
    <dbReference type="NCBI Taxonomy" id="159716"/>
    <lineage>
        <taxon>Eukaryota</taxon>
        <taxon>Metazoa</taxon>
        <taxon>Chordata</taxon>
        <taxon>Craniata</taxon>
        <taxon>Vertebrata</taxon>
        <taxon>Euteleostomi</taxon>
        <taxon>Actinopterygii</taxon>
        <taxon>Neopterygii</taxon>
        <taxon>Teleostei</taxon>
        <taxon>Neoteleostei</taxon>
        <taxon>Acanthomorphata</taxon>
        <taxon>Eupercaria</taxon>
        <taxon>Perciformes</taxon>
        <taxon>Notothenioidei</taxon>
        <taxon>Channichthyidae</taxon>
        <taxon>Champsocephalus</taxon>
    </lineage>
</organism>